<feature type="compositionally biased region" description="Basic residues" evidence="1">
    <location>
        <begin position="10"/>
        <end position="25"/>
    </location>
</feature>
<name>A0A7Y6TV77_9BURK</name>
<dbReference type="EMBL" id="JABWMJ010000001">
    <property type="protein sequence ID" value="NUZ04760.1"/>
    <property type="molecule type" value="Genomic_DNA"/>
</dbReference>
<keyword evidence="3" id="KW-1185">Reference proteome</keyword>
<dbReference type="Proteomes" id="UP000529637">
    <property type="component" value="Unassembled WGS sequence"/>
</dbReference>
<reference evidence="2 3" key="1">
    <citation type="submission" date="2020-06" db="EMBL/GenBank/DDBJ databases">
        <title>Schlegella sp. ID0723 isolated from air conditioner.</title>
        <authorList>
            <person name="Kim D.Y."/>
            <person name="Kim D.-U."/>
        </authorList>
    </citation>
    <scope>NUCLEOTIDE SEQUENCE [LARGE SCALE GENOMIC DNA]</scope>
    <source>
        <strain evidence="2 3">ID0723</strain>
    </source>
</reference>
<dbReference type="RefSeq" id="WP_176065950.1">
    <property type="nucleotide sequence ID" value="NZ_JABWMJ010000001.1"/>
</dbReference>
<comment type="caution">
    <text evidence="2">The sequence shown here is derived from an EMBL/GenBank/DDBJ whole genome shotgun (WGS) entry which is preliminary data.</text>
</comment>
<proteinExistence type="predicted"/>
<feature type="region of interest" description="Disordered" evidence="1">
    <location>
        <begin position="1"/>
        <end position="47"/>
    </location>
</feature>
<gene>
    <name evidence="2" type="ORF">HQN59_03200</name>
</gene>
<evidence type="ECO:0000313" key="3">
    <source>
        <dbReference type="Proteomes" id="UP000529637"/>
    </source>
</evidence>
<dbReference type="AlphaFoldDB" id="A0A7Y6TV77"/>
<evidence type="ECO:0000313" key="2">
    <source>
        <dbReference type="EMBL" id="NUZ04760.1"/>
    </source>
</evidence>
<sequence length="47" mass="5188">MSADRDRGIRRQKQKRAKQMKKAAKRQNQAPRSGGPLATSPAGQQPT</sequence>
<accession>A0A7Y6TV77</accession>
<protein>
    <submittedName>
        <fullName evidence="2">Uncharacterized protein</fullName>
    </submittedName>
</protein>
<evidence type="ECO:0000256" key="1">
    <source>
        <dbReference type="SAM" id="MobiDB-lite"/>
    </source>
</evidence>
<organism evidence="2 3">
    <name type="scientific">Piscinibacter koreensis</name>
    <dbReference type="NCBI Taxonomy" id="2742824"/>
    <lineage>
        <taxon>Bacteria</taxon>
        <taxon>Pseudomonadati</taxon>
        <taxon>Pseudomonadota</taxon>
        <taxon>Betaproteobacteria</taxon>
        <taxon>Burkholderiales</taxon>
        <taxon>Sphaerotilaceae</taxon>
        <taxon>Piscinibacter</taxon>
    </lineage>
</organism>